<dbReference type="InterPro" id="IPR026888">
    <property type="entry name" value="AcetylCoA_hyd_C"/>
</dbReference>
<reference evidence="2 3" key="1">
    <citation type="journal article" date="2010" name="Stand. Genomic Sci.">
        <title>Complete genome sequence of Haliangium ochraceum type strain (SMP-2).</title>
        <authorList>
            <consortium name="US DOE Joint Genome Institute (JGI-PGF)"/>
            <person name="Ivanova N."/>
            <person name="Daum C."/>
            <person name="Lang E."/>
            <person name="Abt B."/>
            <person name="Kopitz M."/>
            <person name="Saunders E."/>
            <person name="Lapidus A."/>
            <person name="Lucas S."/>
            <person name="Glavina Del Rio T."/>
            <person name="Nolan M."/>
            <person name="Tice H."/>
            <person name="Copeland A."/>
            <person name="Cheng J.F."/>
            <person name="Chen F."/>
            <person name="Bruce D."/>
            <person name="Goodwin L."/>
            <person name="Pitluck S."/>
            <person name="Mavromatis K."/>
            <person name="Pati A."/>
            <person name="Mikhailova N."/>
            <person name="Chen A."/>
            <person name="Palaniappan K."/>
            <person name="Land M."/>
            <person name="Hauser L."/>
            <person name="Chang Y.J."/>
            <person name="Jeffries C.D."/>
            <person name="Detter J.C."/>
            <person name="Brettin T."/>
            <person name="Rohde M."/>
            <person name="Goker M."/>
            <person name="Bristow J."/>
            <person name="Markowitz V."/>
            <person name="Eisen J.A."/>
            <person name="Hugenholtz P."/>
            <person name="Kyrpides N.C."/>
            <person name="Klenk H.P."/>
        </authorList>
    </citation>
    <scope>NUCLEOTIDE SEQUENCE [LARGE SCALE GENOMIC DNA]</scope>
    <source>
        <strain evidence="3">DSM 14365 / CIP 107738 / JCM 11303 / AJ 13395 / SMP-2</strain>
    </source>
</reference>
<keyword evidence="2" id="KW-0378">Hydrolase</keyword>
<dbReference type="HOGENOM" id="CLU_442578_0_0_7"/>
<name>D0LM00_HALO1</name>
<proteinExistence type="predicted"/>
<dbReference type="Gene3D" id="3.40.1080.20">
    <property type="entry name" value="Acetyl-CoA hydrolase/transferase C-terminal domain"/>
    <property type="match status" value="1"/>
</dbReference>
<dbReference type="InterPro" id="IPR038460">
    <property type="entry name" value="AcetylCoA_hyd_C_sf"/>
</dbReference>
<dbReference type="eggNOG" id="COG0427">
    <property type="taxonomic scope" value="Bacteria"/>
</dbReference>
<organism evidence="2 3">
    <name type="scientific">Haliangium ochraceum (strain DSM 14365 / JCM 11303 / SMP-2)</name>
    <dbReference type="NCBI Taxonomy" id="502025"/>
    <lineage>
        <taxon>Bacteria</taxon>
        <taxon>Pseudomonadati</taxon>
        <taxon>Myxococcota</taxon>
        <taxon>Polyangia</taxon>
        <taxon>Haliangiales</taxon>
        <taxon>Kofleriaceae</taxon>
        <taxon>Haliangium</taxon>
    </lineage>
</organism>
<dbReference type="KEGG" id="hoh:Hoch_2646"/>
<dbReference type="RefSeq" id="WP_012827786.1">
    <property type="nucleotide sequence ID" value="NC_013440.1"/>
</dbReference>
<dbReference type="GO" id="GO:0016787">
    <property type="term" value="F:hydrolase activity"/>
    <property type="evidence" value="ECO:0007669"/>
    <property type="project" value="UniProtKB-KW"/>
</dbReference>
<dbReference type="PANTHER" id="PTHR21432">
    <property type="entry name" value="ACETYL-COA HYDROLASE-RELATED"/>
    <property type="match status" value="1"/>
</dbReference>
<feature type="domain" description="Acetyl-CoA hydrolase/transferase C-terminal" evidence="1">
    <location>
        <begin position="437"/>
        <end position="595"/>
    </location>
</feature>
<sequence length="708" mass="76669">MTMTTTSLAGLGLWLRERVGTRWVVATPIGVGKPNPALNAVYQYARRHADIELTVCTALSLNRPSPGKGLRQRLLGPFVERYYGEHVDLDFVADRARGALPENVHVVEFYLLSGSQLGNPRGQRDYLSSNYTHAARDLCARGVNILLQLYAEDRAAPERVSLSCNPDVTLELLRLLRASGRDPVVIGQAHEDLPYLHGDAEVPRAIFDLHIDERAHYPLFAVPAQPVSTVDHLIGLRASTLIPDGATLQVGIGALADALCHWLGVRQRDNAGYRAAVATAGGARGGVEAELAPFAQGCYASTELLMDGLLALLEAGVLRRGVIDDLDWQAVLDDAGGDAERFVELAWERGLLPETLGADEVAALVELQVLAAGTRIEPADAAPGEGDARGRGEVLVCASGERVSAHLDSADARAAFAAHAIAMDRVGVLVHAGFALGSRRFFERLRALPEAERRRIFMTGVDRVNQLAPGREALSRAQRQRARFVNTCMKMTLTGAAVSDTLSDGQVVSGVGGQYNFVAMGHALPGGRSVLMLRSTRGGDSNIVWEYAQQTIPRHLRDLVVTEYGIADLRGKTDEECVKALIAISDASVHERLRRVAVRHGKLAADWRVPMAWSGNRRARLDTLRRAHAQHFVEFPGECPFTATERALAGALADVDRLRRSPAGLLALARSTLQAAPEAQREALARLGLERPQGLRETLLARVIAGRL</sequence>
<dbReference type="Gene3D" id="3.30.750.70">
    <property type="entry name" value="4-hydroxybutyrate coenzyme like domains"/>
    <property type="match status" value="1"/>
</dbReference>
<dbReference type="GO" id="GO:0008775">
    <property type="term" value="F:acetate CoA-transferase activity"/>
    <property type="evidence" value="ECO:0007669"/>
    <property type="project" value="InterPro"/>
</dbReference>
<dbReference type="Pfam" id="PF13336">
    <property type="entry name" value="AcetylCoA_hyd_C"/>
    <property type="match status" value="1"/>
</dbReference>
<evidence type="ECO:0000313" key="3">
    <source>
        <dbReference type="Proteomes" id="UP000001880"/>
    </source>
</evidence>
<accession>D0LM00</accession>
<dbReference type="SUPFAM" id="SSF100950">
    <property type="entry name" value="NagB/RpiA/CoA transferase-like"/>
    <property type="match status" value="1"/>
</dbReference>
<dbReference type="PANTHER" id="PTHR21432:SF20">
    <property type="entry name" value="ACETYL-COA HYDROLASE"/>
    <property type="match status" value="1"/>
</dbReference>
<evidence type="ECO:0000259" key="1">
    <source>
        <dbReference type="Pfam" id="PF13336"/>
    </source>
</evidence>
<dbReference type="STRING" id="502025.Hoch_2646"/>
<gene>
    <name evidence="2" type="ordered locus">Hoch_2646</name>
</gene>
<evidence type="ECO:0000313" key="2">
    <source>
        <dbReference type="EMBL" id="ACY15178.1"/>
    </source>
</evidence>
<dbReference type="InterPro" id="IPR046433">
    <property type="entry name" value="ActCoA_hydro"/>
</dbReference>
<dbReference type="Proteomes" id="UP000001880">
    <property type="component" value="Chromosome"/>
</dbReference>
<dbReference type="InterPro" id="IPR037171">
    <property type="entry name" value="NagB/RpiA_transferase-like"/>
</dbReference>
<dbReference type="EMBL" id="CP001804">
    <property type="protein sequence ID" value="ACY15178.1"/>
    <property type="molecule type" value="Genomic_DNA"/>
</dbReference>
<dbReference type="AlphaFoldDB" id="D0LM00"/>
<protein>
    <submittedName>
        <fullName evidence="2">Acetyl-CoA hydrolase-like protein</fullName>
    </submittedName>
</protein>
<keyword evidence="3" id="KW-1185">Reference proteome</keyword>
<dbReference type="GO" id="GO:0006083">
    <property type="term" value="P:acetate metabolic process"/>
    <property type="evidence" value="ECO:0007669"/>
    <property type="project" value="InterPro"/>
</dbReference>